<dbReference type="EMBL" id="CH476597">
    <property type="protein sequence ID" value="EAU36755.1"/>
    <property type="molecule type" value="Genomic_DNA"/>
</dbReference>
<evidence type="ECO:0000313" key="1">
    <source>
        <dbReference type="EMBL" id="EAU36755.1"/>
    </source>
</evidence>
<dbReference type="InterPro" id="IPR038765">
    <property type="entry name" value="Papain-like_cys_pep_sf"/>
</dbReference>
<dbReference type="SUPFAM" id="SSF54001">
    <property type="entry name" value="Cysteine proteinases"/>
    <property type="match status" value="1"/>
</dbReference>
<dbReference type="HOGENOM" id="CLU_396367_0_0_1"/>
<evidence type="ECO:0008006" key="3">
    <source>
        <dbReference type="Google" id="ProtNLM"/>
    </source>
</evidence>
<dbReference type="SUPFAM" id="SSF53300">
    <property type="entry name" value="vWA-like"/>
    <property type="match status" value="1"/>
</dbReference>
<dbReference type="RefSeq" id="XP_001212659.1">
    <property type="nucleotide sequence ID" value="XM_001212659.1"/>
</dbReference>
<name>Q0CS53_ASPTN</name>
<accession>Q0CS53</accession>
<dbReference type="Gene3D" id="3.90.70.10">
    <property type="entry name" value="Cysteine proteinases"/>
    <property type="match status" value="1"/>
</dbReference>
<sequence>MAHKESSTLVGCLLDVSGSMRKVFETGRADDRAVDRFHAVLGAALQIARKEQQSDSKAKMFVGAFGLDRQAGYPPTVDLCGIVKALLGEIGQDDRSGHELLIEVANENHLAHITEYIQSKLTDTVARIVHACLRRHPERICEFIDAIPSAEQTLLSQRKKDELKSGIKTIFKPLTPVGGATLAETANSGVDKCGDWELQLHATGARTCLSATIEEFMYGDTPMRDALNQSLAVFRENAEFGQRVLVLMTDGYGTDGDPSHIASELRAERVTLAGVYLTNDRHVAQRRLYDQPASSWNKGQRTLFHMASKVSASEHPIPVLVSVGWQVPYSGEVALQVSLCTETAVEEFCSLLVSAHLGSTDALLDVIGRLSLDEYINDRHITACNDPSNQGNSATCYAHAIAAVMHMALLRIERRDPCPSIEEIRNRILREFPPGAHGRRTEEVLSQAVQWHRLRYRAVDEIEARKAVLHRRPVLTTFRLSDAAWTKFRQHFRRPQTHRSVLTETDMRPYRRGPQGGGHAVVLYACDPHSLSFLNSWGSKWGSNGSFRVQSPAVLETDGPDGLAPVRFYDVFWYERDLTASERAAYEAKVDEKLRAYATEYPSLFELEATCPLCQRISVISDFTGNAREARCPRCLHSFVPQPGHLVQALYARAGLGL</sequence>
<dbReference type="OMA" id="TCYAHAT"/>
<gene>
    <name evidence="1" type="ORF">ATEG_03481</name>
</gene>
<dbReference type="InterPro" id="IPR036465">
    <property type="entry name" value="vWFA_dom_sf"/>
</dbReference>
<protein>
    <recommendedName>
        <fullName evidence="3">VWFA domain-containing protein</fullName>
    </recommendedName>
</protein>
<dbReference type="AlphaFoldDB" id="Q0CS53"/>
<dbReference type="OrthoDB" id="3789175at2759"/>
<reference evidence="2" key="1">
    <citation type="submission" date="2005-09" db="EMBL/GenBank/DDBJ databases">
        <title>Annotation of the Aspergillus terreus NIH2624 genome.</title>
        <authorList>
            <person name="Birren B.W."/>
            <person name="Lander E.S."/>
            <person name="Galagan J.E."/>
            <person name="Nusbaum C."/>
            <person name="Devon K."/>
            <person name="Henn M."/>
            <person name="Ma L.-J."/>
            <person name="Jaffe D.B."/>
            <person name="Butler J."/>
            <person name="Alvarez P."/>
            <person name="Gnerre S."/>
            <person name="Grabherr M."/>
            <person name="Kleber M."/>
            <person name="Mauceli E.W."/>
            <person name="Brockman W."/>
            <person name="Rounsley S."/>
            <person name="Young S.K."/>
            <person name="LaButti K."/>
            <person name="Pushparaj V."/>
            <person name="DeCaprio D."/>
            <person name="Crawford M."/>
            <person name="Koehrsen M."/>
            <person name="Engels R."/>
            <person name="Montgomery P."/>
            <person name="Pearson M."/>
            <person name="Howarth C."/>
            <person name="Larson L."/>
            <person name="Luoma S."/>
            <person name="White J."/>
            <person name="Alvarado L."/>
            <person name="Kodira C.D."/>
            <person name="Zeng Q."/>
            <person name="Oleary S."/>
            <person name="Yandava C."/>
            <person name="Denning D.W."/>
            <person name="Nierman W.C."/>
            <person name="Milne T."/>
            <person name="Madden K."/>
        </authorList>
    </citation>
    <scope>NUCLEOTIDE SEQUENCE [LARGE SCALE GENOMIC DNA]</scope>
    <source>
        <strain evidence="2">NIH 2624 / FGSC A1156</strain>
    </source>
</reference>
<dbReference type="Proteomes" id="UP000007963">
    <property type="component" value="Unassembled WGS sequence"/>
</dbReference>
<evidence type="ECO:0000313" key="2">
    <source>
        <dbReference type="Proteomes" id="UP000007963"/>
    </source>
</evidence>
<dbReference type="Gene3D" id="3.40.50.410">
    <property type="entry name" value="von Willebrand factor, type A domain"/>
    <property type="match status" value="1"/>
</dbReference>
<dbReference type="GeneID" id="4317674"/>
<dbReference type="VEuPathDB" id="FungiDB:ATEG_03481"/>
<dbReference type="eggNOG" id="ENOG502S5C2">
    <property type="taxonomic scope" value="Eukaryota"/>
</dbReference>
<proteinExistence type="predicted"/>
<organism evidence="1 2">
    <name type="scientific">Aspergillus terreus (strain NIH 2624 / FGSC A1156)</name>
    <dbReference type="NCBI Taxonomy" id="341663"/>
    <lineage>
        <taxon>Eukaryota</taxon>
        <taxon>Fungi</taxon>
        <taxon>Dikarya</taxon>
        <taxon>Ascomycota</taxon>
        <taxon>Pezizomycotina</taxon>
        <taxon>Eurotiomycetes</taxon>
        <taxon>Eurotiomycetidae</taxon>
        <taxon>Eurotiales</taxon>
        <taxon>Aspergillaceae</taxon>
        <taxon>Aspergillus</taxon>
        <taxon>Aspergillus subgen. Circumdati</taxon>
    </lineage>
</organism>